<keyword evidence="1" id="KW-0812">Transmembrane</keyword>
<proteinExistence type="predicted"/>
<dbReference type="Proteomes" id="UP000074108">
    <property type="component" value="Unassembled WGS sequence"/>
</dbReference>
<dbReference type="STRING" id="1150625.Q75_08545"/>
<organism evidence="2 3">
    <name type="scientific">Bacillus coahuilensis p1.1.43</name>
    <dbReference type="NCBI Taxonomy" id="1150625"/>
    <lineage>
        <taxon>Bacteria</taxon>
        <taxon>Bacillati</taxon>
        <taxon>Bacillota</taxon>
        <taxon>Bacilli</taxon>
        <taxon>Bacillales</taxon>
        <taxon>Bacillaceae</taxon>
        <taxon>Bacillus</taxon>
    </lineage>
</organism>
<gene>
    <name evidence="2" type="ORF">Q75_08545</name>
</gene>
<name>A0A147K8W0_9BACI</name>
<dbReference type="EMBL" id="LDYG01000028">
    <property type="protein sequence ID" value="KUP06630.1"/>
    <property type="molecule type" value="Genomic_DNA"/>
</dbReference>
<evidence type="ECO:0000256" key="1">
    <source>
        <dbReference type="SAM" id="Phobius"/>
    </source>
</evidence>
<evidence type="ECO:0008006" key="4">
    <source>
        <dbReference type="Google" id="ProtNLM"/>
    </source>
</evidence>
<dbReference type="InterPro" id="IPR014231">
    <property type="entry name" value="Spore_YpjB"/>
</dbReference>
<dbReference type="NCBIfam" id="TIGR02878">
    <property type="entry name" value="spore_ypjB"/>
    <property type="match status" value="1"/>
</dbReference>
<evidence type="ECO:0000313" key="2">
    <source>
        <dbReference type="EMBL" id="KUP06630.1"/>
    </source>
</evidence>
<feature type="transmembrane region" description="Helical" evidence="1">
    <location>
        <begin position="214"/>
        <end position="234"/>
    </location>
</feature>
<keyword evidence="3" id="KW-1185">Reference proteome</keyword>
<dbReference type="PATRIC" id="fig|1150625.3.peg.1810"/>
<dbReference type="Pfam" id="PF09577">
    <property type="entry name" value="Spore_YpjB"/>
    <property type="match status" value="1"/>
</dbReference>
<keyword evidence="1" id="KW-1133">Transmembrane helix</keyword>
<protein>
    <recommendedName>
        <fullName evidence="4">Sporulation protein</fullName>
    </recommendedName>
</protein>
<keyword evidence="1" id="KW-0472">Membrane</keyword>
<evidence type="ECO:0000313" key="3">
    <source>
        <dbReference type="Proteomes" id="UP000074108"/>
    </source>
</evidence>
<dbReference type="AlphaFoldDB" id="A0A147K8W0"/>
<reference evidence="2 3" key="1">
    <citation type="journal article" date="2016" name="Front. Microbiol.">
        <title>Microevolution Analysis of Bacillus coahuilensis Unveils Differences in Phosphorus Acquisition Strategies and Their Regulation.</title>
        <authorList>
            <person name="Gomez-Lunar Z."/>
            <person name="Hernandez-Gonzalez I."/>
            <person name="Rodriguez-Torres M.D."/>
            <person name="Souza V."/>
            <person name="Olmedo-Alvarez G."/>
        </authorList>
    </citation>
    <scope>NUCLEOTIDE SEQUENCE [LARGE SCALE GENOMIC DNA]</scope>
    <source>
        <strain evidence="3">p1.1.43</strain>
    </source>
</reference>
<comment type="caution">
    <text evidence="2">The sequence shown here is derived from an EMBL/GenBank/DDBJ whole genome shotgun (WGS) entry which is preliminary data.</text>
</comment>
<sequence>MIGTYVTPLVSAKESTLSELDLMASRALLLTKQGNYSDALQLLDHFSEEFTSVSIGEYSLTMDELRIVSVSHDEAILALTSSSLPSSERIKKVTTFRLVVDALLSEYDPLWTKMQDQIMENYNSVKEAAIAGNTSHYNLMMNQFISSYSMIQPSITLDVAIEDVQRLDAKIEYINHYRTDILESEVAMYQFQALESDLDYLFQHIEEDEADPSLWWVILTTGGIIVSTLSYVGFRKYKADLNEKRPSKRHNS</sequence>
<accession>A0A147K8W0</accession>